<keyword evidence="3" id="KW-0808">Transferase</keyword>
<evidence type="ECO:0000256" key="8">
    <source>
        <dbReference type="ARBA" id="ARBA00048679"/>
    </source>
</evidence>
<dbReference type="STRING" id="1555112.LIP_1599"/>
<dbReference type="KEGG" id="lpil:LIP_1599"/>
<dbReference type="PANTHER" id="PTHR43289">
    <property type="entry name" value="MITOGEN-ACTIVATED PROTEIN KINASE KINASE KINASE 20-RELATED"/>
    <property type="match status" value="1"/>
</dbReference>
<dbReference type="PROSITE" id="PS51178">
    <property type="entry name" value="PASTA"/>
    <property type="match status" value="3"/>
</dbReference>
<feature type="domain" description="PASTA" evidence="11">
    <location>
        <begin position="405"/>
        <end position="472"/>
    </location>
</feature>
<dbReference type="OrthoDB" id="9788659at2"/>
<sequence>MVGRVLTRRYRLEERVGHGGMAEVFRATDLLLSRAVAVKVLLPQFASDEEFVERFRREAQAAASLSHPNVVNIFDVGEEDGTYFIVMEYVRGRTLREVLHERGPLPVGEALEIAAQVAGALAAAHSQGLVHRDVKPPNILIAASGQVKVTDFGIARATSASSLTHTGTVLGSVSYVSPEQARGAEVTGLSDLYSLGASLYEMLTGQIPFRGETAVAVALKHLQADPTRPRRLRPEIPEDVEALVLRLLSKDPERRARSTLALKEELESLARRYDLEEPTRLLQRAGLGAEGGGDHEDAGEGEGVGGRVPRWVLAAGLVLAVTLGGLLGARALAGLLFPPEVVVPSVRGESLEAARLKLEAADLRLEEGPGLPSSEVPAGHVISQDPAPERHVRAGRTVRVVVSKGPEVVTVPAVEGRALREARLDLNERGLKVGRVEERFAPEVPPGQVLAQDPPADTNLVKGALVDLVVSRGGAGATVVLPDFGGMTFSQAEQRLADLGLQLGEATGREGPAPLGEILEQKPGPGARVPQGSVVDLVYSTGSQDVGPPAPATVTPEAEVAQGALKTRVTVQVPEGPAQEVLVVLIDDRGAREVHRAYHPGGSRVEVPVEAKGASPLVQVYLDGSMIQELALR</sequence>
<proteinExistence type="predicted"/>
<dbReference type="FunFam" id="3.30.200.20:FF:000035">
    <property type="entry name" value="Serine/threonine protein kinase Stk1"/>
    <property type="match status" value="1"/>
</dbReference>
<feature type="domain" description="PASTA" evidence="11">
    <location>
        <begin position="476"/>
        <end position="541"/>
    </location>
</feature>
<dbReference type="PROSITE" id="PS50011">
    <property type="entry name" value="PROTEIN_KINASE_DOM"/>
    <property type="match status" value="1"/>
</dbReference>
<protein>
    <recommendedName>
        <fullName evidence="1">non-specific serine/threonine protein kinase</fullName>
        <ecNumber evidence="1">2.7.11.1</ecNumber>
    </recommendedName>
</protein>
<dbReference type="Proteomes" id="UP000065807">
    <property type="component" value="Chromosome"/>
</dbReference>
<feature type="domain" description="Protein kinase" evidence="10">
    <location>
        <begin position="10"/>
        <end position="269"/>
    </location>
</feature>
<dbReference type="PROSITE" id="PS00108">
    <property type="entry name" value="PROTEIN_KINASE_ST"/>
    <property type="match status" value="1"/>
</dbReference>
<dbReference type="Pfam" id="PF03793">
    <property type="entry name" value="PASTA"/>
    <property type="match status" value="3"/>
</dbReference>
<dbReference type="EC" id="2.7.11.1" evidence="1"/>
<dbReference type="Gene3D" id="1.10.510.10">
    <property type="entry name" value="Transferase(Phosphotransferase) domain 1"/>
    <property type="match status" value="1"/>
</dbReference>
<evidence type="ECO:0000256" key="7">
    <source>
        <dbReference type="ARBA" id="ARBA00047899"/>
    </source>
</evidence>
<dbReference type="SMART" id="SM00740">
    <property type="entry name" value="PASTA"/>
    <property type="match status" value="3"/>
</dbReference>
<feature type="binding site" evidence="9">
    <location>
        <position position="39"/>
    </location>
    <ligand>
        <name>ATP</name>
        <dbReference type="ChEBI" id="CHEBI:30616"/>
    </ligand>
</feature>
<dbReference type="Gene3D" id="3.30.200.20">
    <property type="entry name" value="Phosphorylase Kinase, domain 1"/>
    <property type="match status" value="1"/>
</dbReference>
<evidence type="ECO:0000259" key="10">
    <source>
        <dbReference type="PROSITE" id="PS50011"/>
    </source>
</evidence>
<keyword evidence="4 9" id="KW-0547">Nucleotide-binding</keyword>
<comment type="catalytic activity">
    <reaction evidence="7">
        <text>L-threonyl-[protein] + ATP = O-phospho-L-threonyl-[protein] + ADP + H(+)</text>
        <dbReference type="Rhea" id="RHEA:46608"/>
        <dbReference type="Rhea" id="RHEA-COMP:11060"/>
        <dbReference type="Rhea" id="RHEA-COMP:11605"/>
        <dbReference type="ChEBI" id="CHEBI:15378"/>
        <dbReference type="ChEBI" id="CHEBI:30013"/>
        <dbReference type="ChEBI" id="CHEBI:30616"/>
        <dbReference type="ChEBI" id="CHEBI:61977"/>
        <dbReference type="ChEBI" id="CHEBI:456216"/>
        <dbReference type="EC" id="2.7.11.1"/>
    </reaction>
</comment>
<dbReference type="InterPro" id="IPR008271">
    <property type="entry name" value="Ser/Thr_kinase_AS"/>
</dbReference>
<keyword evidence="6 9" id="KW-0067">ATP-binding</keyword>
<evidence type="ECO:0000256" key="1">
    <source>
        <dbReference type="ARBA" id="ARBA00012513"/>
    </source>
</evidence>
<keyword evidence="2 12" id="KW-0723">Serine/threonine-protein kinase</keyword>
<dbReference type="PATRIC" id="fig|1555112.3.peg.1631"/>
<dbReference type="PROSITE" id="PS00107">
    <property type="entry name" value="PROTEIN_KINASE_ATP"/>
    <property type="match status" value="1"/>
</dbReference>
<evidence type="ECO:0000313" key="12">
    <source>
        <dbReference type="EMBL" id="BAS27445.1"/>
    </source>
</evidence>
<evidence type="ECO:0000256" key="4">
    <source>
        <dbReference type="ARBA" id="ARBA00022741"/>
    </source>
</evidence>
<organism evidence="12 13">
    <name type="scientific">Limnochorda pilosa</name>
    <dbReference type="NCBI Taxonomy" id="1555112"/>
    <lineage>
        <taxon>Bacteria</taxon>
        <taxon>Bacillati</taxon>
        <taxon>Bacillota</taxon>
        <taxon>Limnochordia</taxon>
        <taxon>Limnochordales</taxon>
        <taxon>Limnochordaceae</taxon>
        <taxon>Limnochorda</taxon>
    </lineage>
</organism>
<evidence type="ECO:0000256" key="5">
    <source>
        <dbReference type="ARBA" id="ARBA00022777"/>
    </source>
</evidence>
<dbReference type="InterPro" id="IPR005543">
    <property type="entry name" value="PASTA_dom"/>
</dbReference>
<dbReference type="AlphaFoldDB" id="A0A0K2SK19"/>
<evidence type="ECO:0000313" key="13">
    <source>
        <dbReference type="Proteomes" id="UP000065807"/>
    </source>
</evidence>
<dbReference type="FunFam" id="1.10.510.10:FF:000021">
    <property type="entry name" value="Serine/threonine protein kinase"/>
    <property type="match status" value="1"/>
</dbReference>
<dbReference type="GO" id="GO:0005524">
    <property type="term" value="F:ATP binding"/>
    <property type="evidence" value="ECO:0007669"/>
    <property type="project" value="UniProtKB-UniRule"/>
</dbReference>
<evidence type="ECO:0000259" key="11">
    <source>
        <dbReference type="PROSITE" id="PS51178"/>
    </source>
</evidence>
<dbReference type="Gene3D" id="3.30.10.20">
    <property type="match status" value="3"/>
</dbReference>
<evidence type="ECO:0000256" key="3">
    <source>
        <dbReference type="ARBA" id="ARBA00022679"/>
    </source>
</evidence>
<evidence type="ECO:0000256" key="2">
    <source>
        <dbReference type="ARBA" id="ARBA00022527"/>
    </source>
</evidence>
<keyword evidence="5 12" id="KW-0418">Kinase</keyword>
<reference evidence="13" key="1">
    <citation type="submission" date="2015-07" db="EMBL/GenBank/DDBJ databases">
        <title>Complete genome sequence and phylogenetic analysis of Limnochorda pilosa.</title>
        <authorList>
            <person name="Watanabe M."/>
            <person name="Kojima H."/>
            <person name="Fukui M."/>
        </authorList>
    </citation>
    <scope>NUCLEOTIDE SEQUENCE [LARGE SCALE GENOMIC DNA]</scope>
    <source>
        <strain evidence="13">HC45</strain>
    </source>
</reference>
<reference evidence="13" key="2">
    <citation type="journal article" date="2016" name="Int. J. Syst. Evol. Microbiol.">
        <title>Complete genome sequence and cell structure of Limnochorda pilosa, a Gram-negative spore-former within the phylum Firmicutes.</title>
        <authorList>
            <person name="Watanabe M."/>
            <person name="Kojima H."/>
            <person name="Fukui M."/>
        </authorList>
    </citation>
    <scope>NUCLEOTIDE SEQUENCE [LARGE SCALE GENOMIC DNA]</scope>
    <source>
        <strain evidence="13">HC45</strain>
    </source>
</reference>
<dbReference type="PANTHER" id="PTHR43289:SF34">
    <property type="entry name" value="SERINE_THREONINE-PROTEIN KINASE YBDM-RELATED"/>
    <property type="match status" value="1"/>
</dbReference>
<dbReference type="InterPro" id="IPR000719">
    <property type="entry name" value="Prot_kinase_dom"/>
</dbReference>
<dbReference type="EMBL" id="AP014924">
    <property type="protein sequence ID" value="BAS27445.1"/>
    <property type="molecule type" value="Genomic_DNA"/>
</dbReference>
<dbReference type="RefSeq" id="WP_144440387.1">
    <property type="nucleotide sequence ID" value="NZ_AP014924.1"/>
</dbReference>
<accession>A0A0K2SK19</accession>
<keyword evidence="13" id="KW-1185">Reference proteome</keyword>
<name>A0A0K2SK19_LIMPI</name>
<dbReference type="InterPro" id="IPR017441">
    <property type="entry name" value="Protein_kinase_ATP_BS"/>
</dbReference>
<evidence type="ECO:0000256" key="9">
    <source>
        <dbReference type="PROSITE-ProRule" id="PRU10141"/>
    </source>
</evidence>
<comment type="catalytic activity">
    <reaction evidence="8">
        <text>L-seryl-[protein] + ATP = O-phospho-L-seryl-[protein] + ADP + H(+)</text>
        <dbReference type="Rhea" id="RHEA:17989"/>
        <dbReference type="Rhea" id="RHEA-COMP:9863"/>
        <dbReference type="Rhea" id="RHEA-COMP:11604"/>
        <dbReference type="ChEBI" id="CHEBI:15378"/>
        <dbReference type="ChEBI" id="CHEBI:29999"/>
        <dbReference type="ChEBI" id="CHEBI:30616"/>
        <dbReference type="ChEBI" id="CHEBI:83421"/>
        <dbReference type="ChEBI" id="CHEBI:456216"/>
        <dbReference type="EC" id="2.7.11.1"/>
    </reaction>
</comment>
<dbReference type="GO" id="GO:0004674">
    <property type="term" value="F:protein serine/threonine kinase activity"/>
    <property type="evidence" value="ECO:0007669"/>
    <property type="project" value="UniProtKB-KW"/>
</dbReference>
<dbReference type="SMART" id="SM00220">
    <property type="entry name" value="S_TKc"/>
    <property type="match status" value="1"/>
</dbReference>
<evidence type="ECO:0000256" key="6">
    <source>
        <dbReference type="ARBA" id="ARBA00022840"/>
    </source>
</evidence>
<gene>
    <name evidence="12" type="ORF">LIP_1599</name>
</gene>
<dbReference type="SUPFAM" id="SSF56112">
    <property type="entry name" value="Protein kinase-like (PK-like)"/>
    <property type="match status" value="1"/>
</dbReference>
<dbReference type="InterPro" id="IPR011009">
    <property type="entry name" value="Kinase-like_dom_sf"/>
</dbReference>
<dbReference type="CDD" id="cd06577">
    <property type="entry name" value="PASTA_pknB"/>
    <property type="match status" value="3"/>
</dbReference>
<dbReference type="CDD" id="cd14014">
    <property type="entry name" value="STKc_PknB_like"/>
    <property type="match status" value="1"/>
</dbReference>
<dbReference type="Pfam" id="PF00069">
    <property type="entry name" value="Pkinase"/>
    <property type="match status" value="1"/>
</dbReference>
<feature type="domain" description="PASTA" evidence="11">
    <location>
        <begin position="337"/>
        <end position="404"/>
    </location>
</feature>